<dbReference type="Pfam" id="PF00020">
    <property type="entry name" value="TNFR_c6"/>
    <property type="match status" value="1"/>
</dbReference>
<evidence type="ECO:0000313" key="3">
    <source>
        <dbReference type="EMBL" id="CAJ0945361.1"/>
    </source>
</evidence>
<dbReference type="EMBL" id="CAUEEQ010023820">
    <property type="protein sequence ID" value="CAJ0945361.1"/>
    <property type="molecule type" value="Genomic_DNA"/>
</dbReference>
<dbReference type="Proteomes" id="UP001176940">
    <property type="component" value="Unassembled WGS sequence"/>
</dbReference>
<comment type="caution">
    <text evidence="3">The sequence shown here is derived from an EMBL/GenBank/DDBJ whole genome shotgun (WGS) entry which is preliminary data.</text>
</comment>
<keyword evidence="1" id="KW-1133">Transmembrane helix</keyword>
<organism evidence="3 4">
    <name type="scientific">Ranitomeya imitator</name>
    <name type="common">mimic poison frog</name>
    <dbReference type="NCBI Taxonomy" id="111125"/>
    <lineage>
        <taxon>Eukaryota</taxon>
        <taxon>Metazoa</taxon>
        <taxon>Chordata</taxon>
        <taxon>Craniata</taxon>
        <taxon>Vertebrata</taxon>
        <taxon>Euteleostomi</taxon>
        <taxon>Amphibia</taxon>
        <taxon>Batrachia</taxon>
        <taxon>Anura</taxon>
        <taxon>Neobatrachia</taxon>
        <taxon>Hyloidea</taxon>
        <taxon>Dendrobatidae</taxon>
        <taxon>Dendrobatinae</taxon>
        <taxon>Ranitomeya</taxon>
    </lineage>
</organism>
<keyword evidence="4" id="KW-1185">Reference proteome</keyword>
<dbReference type="PANTHER" id="PTHR46838:SF1">
    <property type="entry name" value="TUMOR NECROSIS FACTOR RECEPTOR SUPERFAMILY MEMBER 14"/>
    <property type="match status" value="1"/>
</dbReference>
<keyword evidence="1" id="KW-0472">Membrane</keyword>
<protein>
    <recommendedName>
        <fullName evidence="2">TNFR-Cys domain-containing protein</fullName>
    </recommendedName>
</protein>
<dbReference type="InterPro" id="IPR001368">
    <property type="entry name" value="TNFR/NGFR_Cys_rich_reg"/>
</dbReference>
<dbReference type="SMART" id="SM00208">
    <property type="entry name" value="TNFR"/>
    <property type="match status" value="1"/>
</dbReference>
<evidence type="ECO:0000313" key="4">
    <source>
        <dbReference type="Proteomes" id="UP001176940"/>
    </source>
</evidence>
<sequence length="132" mass="14591">MVEPHTEMAMSGKGTPVKDTECDVCPEGQYSDTNNAAQCSPWTKCVELGQILYKEGNSTADSMCKKRCHISLAFAFVPLLAVITYVVTRFSICKQGKKEADVQKKDASVEILNKKNMHEIQSVKSLLNTCVK</sequence>
<evidence type="ECO:0000256" key="1">
    <source>
        <dbReference type="SAM" id="Phobius"/>
    </source>
</evidence>
<feature type="domain" description="TNFR-Cys" evidence="2">
    <location>
        <begin position="25"/>
        <end position="64"/>
    </location>
</feature>
<gene>
    <name evidence="3" type="ORF">RIMI_LOCUS10833014</name>
</gene>
<accession>A0ABN9LM31</accession>
<reference evidence="3" key="1">
    <citation type="submission" date="2023-07" db="EMBL/GenBank/DDBJ databases">
        <authorList>
            <person name="Stuckert A."/>
        </authorList>
    </citation>
    <scope>NUCLEOTIDE SEQUENCE</scope>
</reference>
<proteinExistence type="predicted"/>
<evidence type="ECO:0000259" key="2">
    <source>
        <dbReference type="SMART" id="SM00208"/>
    </source>
</evidence>
<keyword evidence="1" id="KW-0812">Transmembrane</keyword>
<name>A0ABN9LM31_9NEOB</name>
<dbReference type="PANTHER" id="PTHR46838">
    <property type="entry name" value="TUMOR NECROSIS FACTOR RECEPTOR SUPERFAMILY MEMBER 14"/>
    <property type="match status" value="1"/>
</dbReference>
<dbReference type="Gene3D" id="2.10.50.10">
    <property type="entry name" value="Tumor Necrosis Factor Receptor, subunit A, domain 2"/>
    <property type="match status" value="1"/>
</dbReference>
<feature type="transmembrane region" description="Helical" evidence="1">
    <location>
        <begin position="70"/>
        <end position="88"/>
    </location>
</feature>